<comment type="subcellular location">
    <subcellularLocation>
        <location evidence="1">Nucleus</location>
    </subcellularLocation>
</comment>
<evidence type="ECO:0000256" key="3">
    <source>
        <dbReference type="ARBA" id="ARBA00023163"/>
    </source>
</evidence>
<dbReference type="EMBL" id="JBEDNZ010000015">
    <property type="protein sequence ID" value="KAL0828930.1"/>
    <property type="molecule type" value="Genomic_DNA"/>
</dbReference>
<feature type="domain" description="BHLH" evidence="6">
    <location>
        <begin position="126"/>
        <end position="177"/>
    </location>
</feature>
<keyword evidence="3" id="KW-0804">Transcription</keyword>
<keyword evidence="5" id="KW-0175">Coiled coil</keyword>
<evidence type="ECO:0000313" key="7">
    <source>
        <dbReference type="EMBL" id="KAL0828930.1"/>
    </source>
</evidence>
<dbReference type="SMART" id="SM00353">
    <property type="entry name" value="HLH"/>
    <property type="match status" value="1"/>
</dbReference>
<dbReference type="GO" id="GO:0005634">
    <property type="term" value="C:nucleus"/>
    <property type="evidence" value="ECO:0007669"/>
    <property type="project" value="UniProtKB-SubCell"/>
</dbReference>
<dbReference type="PANTHER" id="PTHR46117">
    <property type="entry name" value="FI24210P1"/>
    <property type="match status" value="1"/>
</dbReference>
<gene>
    <name evidence="7" type="ORF">ABMA28_003829</name>
</gene>
<keyword evidence="2" id="KW-0805">Transcription regulation</keyword>
<organism evidence="7 8">
    <name type="scientific">Loxostege sticticalis</name>
    <name type="common">Beet webworm moth</name>
    <dbReference type="NCBI Taxonomy" id="481309"/>
    <lineage>
        <taxon>Eukaryota</taxon>
        <taxon>Metazoa</taxon>
        <taxon>Ecdysozoa</taxon>
        <taxon>Arthropoda</taxon>
        <taxon>Hexapoda</taxon>
        <taxon>Insecta</taxon>
        <taxon>Pterygota</taxon>
        <taxon>Neoptera</taxon>
        <taxon>Endopterygota</taxon>
        <taxon>Lepidoptera</taxon>
        <taxon>Glossata</taxon>
        <taxon>Ditrysia</taxon>
        <taxon>Pyraloidea</taxon>
        <taxon>Crambidae</taxon>
        <taxon>Pyraustinae</taxon>
        <taxon>Loxostege</taxon>
    </lineage>
</organism>
<reference evidence="7 8" key="1">
    <citation type="submission" date="2024-06" db="EMBL/GenBank/DDBJ databases">
        <title>A chromosome-level genome assembly of beet webworm, Loxostege sticticalis.</title>
        <authorList>
            <person name="Zhang Y."/>
        </authorList>
    </citation>
    <scope>NUCLEOTIDE SEQUENCE [LARGE SCALE GENOMIC DNA]</scope>
    <source>
        <strain evidence="7">AQ028</strain>
        <tissue evidence="7">Male pupae</tissue>
    </source>
</reference>
<dbReference type="InterPro" id="IPR011598">
    <property type="entry name" value="bHLH_dom"/>
</dbReference>
<dbReference type="CDD" id="cd11396">
    <property type="entry name" value="bHLHzip_USF"/>
    <property type="match status" value="1"/>
</dbReference>
<dbReference type="InterPro" id="IPR051732">
    <property type="entry name" value="USF"/>
</dbReference>
<proteinExistence type="predicted"/>
<protein>
    <recommendedName>
        <fullName evidence="6">BHLH domain-containing protein</fullName>
    </recommendedName>
</protein>
<dbReference type="PROSITE" id="PS50888">
    <property type="entry name" value="BHLH"/>
    <property type="match status" value="1"/>
</dbReference>
<dbReference type="InterPro" id="IPR036638">
    <property type="entry name" value="HLH_DNA-bd_sf"/>
</dbReference>
<dbReference type="AlphaFoldDB" id="A0ABD0STQ7"/>
<keyword evidence="4" id="KW-0539">Nucleus</keyword>
<evidence type="ECO:0000259" key="6">
    <source>
        <dbReference type="PROSITE" id="PS50888"/>
    </source>
</evidence>
<dbReference type="Gene3D" id="4.10.280.10">
    <property type="entry name" value="Helix-loop-helix DNA-binding domain"/>
    <property type="match status" value="1"/>
</dbReference>
<name>A0ABD0STQ7_LOXSC</name>
<feature type="coiled-coil region" evidence="5">
    <location>
        <begin position="177"/>
        <end position="218"/>
    </location>
</feature>
<dbReference type="GO" id="GO:0006357">
    <property type="term" value="P:regulation of transcription by RNA polymerase II"/>
    <property type="evidence" value="ECO:0007669"/>
    <property type="project" value="UniProtKB-ARBA"/>
</dbReference>
<comment type="caution">
    <text evidence="7">The sequence shown here is derived from an EMBL/GenBank/DDBJ whole genome shotgun (WGS) entry which is preliminary data.</text>
</comment>
<dbReference type="Pfam" id="PF00010">
    <property type="entry name" value="HLH"/>
    <property type="match status" value="1"/>
</dbReference>
<evidence type="ECO:0000256" key="5">
    <source>
        <dbReference type="SAM" id="Coils"/>
    </source>
</evidence>
<dbReference type="Proteomes" id="UP001549921">
    <property type="component" value="Unassembled WGS sequence"/>
</dbReference>
<sequence>MAKVEIVDDIHEHSLDNSADSEYLRMVEEGSLGAEERSHLVTQSFLDTNDNSATYNFRDVQGGAVTYKLVHMTDDATNNMATNSPPHEYYVISNPGEVFGAPAEKKMKKEPVQAKAITTAKRRDDKRRATHNEVERRRRDKINSWITKLAALVPDAMADSSSKGCILSKACDHITELTQKQKRLEKLEVENKKLVLEVLRLKQELVDVRKENTIMRNELADTCIVVTHRPKGQKS</sequence>
<accession>A0ABD0STQ7</accession>
<evidence type="ECO:0000313" key="8">
    <source>
        <dbReference type="Proteomes" id="UP001549921"/>
    </source>
</evidence>
<dbReference type="PANTHER" id="PTHR46117:SF3">
    <property type="entry name" value="FI24210P1"/>
    <property type="match status" value="1"/>
</dbReference>
<dbReference type="SUPFAM" id="SSF47459">
    <property type="entry name" value="HLH, helix-loop-helix DNA-binding domain"/>
    <property type="match status" value="1"/>
</dbReference>
<evidence type="ECO:0000256" key="4">
    <source>
        <dbReference type="ARBA" id="ARBA00023242"/>
    </source>
</evidence>
<evidence type="ECO:0000256" key="2">
    <source>
        <dbReference type="ARBA" id="ARBA00023015"/>
    </source>
</evidence>
<evidence type="ECO:0000256" key="1">
    <source>
        <dbReference type="ARBA" id="ARBA00004123"/>
    </source>
</evidence>